<reference evidence="1 2" key="1">
    <citation type="submission" date="2021-04" db="EMBL/GenBank/DDBJ databases">
        <title>Characterization of the biosynthetic gene cluster of new lipopeptides with antitumor activity in the genome of the marine Streptomyces PHM034.</title>
        <authorList>
            <person name="Ceniceros A."/>
            <person name="Canedo L."/>
            <person name="Mendez C."/>
            <person name="Olano C."/>
            <person name="Schleissner C."/>
            <person name="Cuevas C."/>
            <person name="De La Calle F."/>
            <person name="Salas J.A."/>
        </authorList>
    </citation>
    <scope>NUCLEOTIDE SEQUENCE [LARGE SCALE GENOMIC DNA]</scope>
    <source>
        <strain evidence="1 2">PHM034</strain>
    </source>
</reference>
<evidence type="ECO:0000313" key="1">
    <source>
        <dbReference type="EMBL" id="MBR8641786.1"/>
    </source>
</evidence>
<accession>A0A941FEF5</accession>
<keyword evidence="2" id="KW-1185">Reference proteome</keyword>
<protein>
    <submittedName>
        <fullName evidence="1">Uncharacterized protein</fullName>
    </submittedName>
</protein>
<dbReference type="AlphaFoldDB" id="A0A941FEF5"/>
<dbReference type="Proteomes" id="UP000682308">
    <property type="component" value="Unassembled WGS sequence"/>
</dbReference>
<evidence type="ECO:0000313" key="2">
    <source>
        <dbReference type="Proteomes" id="UP000682308"/>
    </source>
</evidence>
<organism evidence="1 2">
    <name type="scientific">Streptomyces tuirus</name>
    <dbReference type="NCBI Taxonomy" id="68278"/>
    <lineage>
        <taxon>Bacteria</taxon>
        <taxon>Bacillati</taxon>
        <taxon>Actinomycetota</taxon>
        <taxon>Actinomycetes</taxon>
        <taxon>Kitasatosporales</taxon>
        <taxon>Streptomycetaceae</taxon>
        <taxon>Streptomyces</taxon>
    </lineage>
</organism>
<dbReference type="EMBL" id="JAGTPG010000002">
    <property type="protein sequence ID" value="MBR8641786.1"/>
    <property type="molecule type" value="Genomic_DNA"/>
</dbReference>
<sequence>MSGLTALTATPATAAGKCVKAQTKEVTGAKITYSRCVNGDGETLVRGTLSDTNKNDRKAAYAEIKIGSWKSPTLGTPSSETYSTGWHKSGTVSAAVWAA</sequence>
<proteinExistence type="predicted"/>
<comment type="caution">
    <text evidence="1">The sequence shown here is derived from an EMBL/GenBank/DDBJ whole genome shotgun (WGS) entry which is preliminary data.</text>
</comment>
<gene>
    <name evidence="1" type="ORF">KEF29_26750</name>
</gene>
<name>A0A941FEF5_9ACTN</name>